<dbReference type="SUPFAM" id="SSF55277">
    <property type="entry name" value="GYF domain"/>
    <property type="match status" value="1"/>
</dbReference>
<proteinExistence type="predicted"/>
<name>A0A7R8WT78_9CRUS</name>
<protein>
    <submittedName>
        <fullName evidence="2">Uncharacterized protein</fullName>
    </submittedName>
</protein>
<evidence type="ECO:0000313" key="2">
    <source>
        <dbReference type="EMBL" id="CAD7236405.1"/>
    </source>
</evidence>
<dbReference type="OrthoDB" id="48509at2759"/>
<dbReference type="Pfam" id="PF02213">
    <property type="entry name" value="GYF"/>
    <property type="match status" value="1"/>
</dbReference>
<feature type="region of interest" description="Disordered" evidence="1">
    <location>
        <begin position="1"/>
        <end position="27"/>
    </location>
</feature>
<evidence type="ECO:0000256" key="1">
    <source>
        <dbReference type="SAM" id="MobiDB-lite"/>
    </source>
</evidence>
<gene>
    <name evidence="2" type="ORF">CTOB1V02_LOCUS14220</name>
</gene>
<dbReference type="Gene3D" id="3.30.1490.40">
    <property type="match status" value="1"/>
</dbReference>
<organism evidence="2">
    <name type="scientific">Cyprideis torosa</name>
    <dbReference type="NCBI Taxonomy" id="163714"/>
    <lineage>
        <taxon>Eukaryota</taxon>
        <taxon>Metazoa</taxon>
        <taxon>Ecdysozoa</taxon>
        <taxon>Arthropoda</taxon>
        <taxon>Crustacea</taxon>
        <taxon>Oligostraca</taxon>
        <taxon>Ostracoda</taxon>
        <taxon>Podocopa</taxon>
        <taxon>Podocopida</taxon>
        <taxon>Cytherocopina</taxon>
        <taxon>Cytheroidea</taxon>
        <taxon>Cytherideidae</taxon>
        <taxon>Cyprideis</taxon>
    </lineage>
</organism>
<feature type="region of interest" description="Disordered" evidence="1">
    <location>
        <begin position="39"/>
        <end position="68"/>
    </location>
</feature>
<dbReference type="InterPro" id="IPR051640">
    <property type="entry name" value="GRB10-interact_GYF"/>
</dbReference>
<dbReference type="EMBL" id="OB678827">
    <property type="protein sequence ID" value="CAD7236405.1"/>
    <property type="molecule type" value="Genomic_DNA"/>
</dbReference>
<dbReference type="PANTHER" id="PTHR14445">
    <property type="entry name" value="GRB10 INTERACTING GYF PROTEIN"/>
    <property type="match status" value="1"/>
</dbReference>
<feature type="non-terminal residue" evidence="2">
    <location>
        <position position="238"/>
    </location>
</feature>
<dbReference type="CDD" id="cd00072">
    <property type="entry name" value="GYF"/>
    <property type="match status" value="1"/>
</dbReference>
<feature type="compositionally biased region" description="Basic and acidic residues" evidence="1">
    <location>
        <begin position="15"/>
        <end position="27"/>
    </location>
</feature>
<feature type="non-terminal residue" evidence="2">
    <location>
        <position position="1"/>
    </location>
</feature>
<dbReference type="PROSITE" id="PS50829">
    <property type="entry name" value="GYF"/>
    <property type="match status" value="1"/>
</dbReference>
<dbReference type="AlphaFoldDB" id="A0A7R8WT78"/>
<dbReference type="InterPro" id="IPR003169">
    <property type="entry name" value="GYF"/>
</dbReference>
<dbReference type="PANTHER" id="PTHR14445:SF36">
    <property type="entry name" value="FI03272P-RELATED"/>
    <property type="match status" value="1"/>
</dbReference>
<dbReference type="SMART" id="SM00444">
    <property type="entry name" value="GYF"/>
    <property type="match status" value="1"/>
</dbReference>
<dbReference type="InterPro" id="IPR035445">
    <property type="entry name" value="GYF-like_dom_sf"/>
</dbReference>
<reference evidence="2" key="1">
    <citation type="submission" date="2020-11" db="EMBL/GenBank/DDBJ databases">
        <authorList>
            <person name="Tran Van P."/>
        </authorList>
    </citation>
    <scope>NUCLEOTIDE SEQUENCE</scope>
</reference>
<dbReference type="GO" id="GO:0005829">
    <property type="term" value="C:cytosol"/>
    <property type="evidence" value="ECO:0007669"/>
    <property type="project" value="TreeGrafter"/>
</dbReference>
<accession>A0A7R8WT78</accession>
<sequence length="238" mass="25732">GSGAQVQGFAGPNESLDRRPERTQADDERLHAFVDQLVREQANQSNSSPDPAPHLLPGAAPQRGPPLDTQWFYKDPQGEIQGPFSSLDMNEWYNGGFFQNSLLIRRGDDTGGAFMTLGSMTSRLGRLPWAPPSPPPPPMAPLLPQEEPIPQISPQHFKATFSRLEQTVGWNQMSQEAKDQVVRTILAVTPGIVPTTAPSASYPLTRATGYPAGTVLHPSAVPSLQPPRTDTPQAALQG</sequence>